<dbReference type="AlphaFoldDB" id="A0A173U2C1"/>
<dbReference type="PIRSF" id="PIRSF034888">
    <property type="entry name" value="P-loop_UCP034888"/>
    <property type="match status" value="1"/>
</dbReference>
<accession>A0A173U2C1</accession>
<protein>
    <submittedName>
        <fullName evidence="3">Uncharacterized conserved protein</fullName>
    </submittedName>
</protein>
<dbReference type="Proteomes" id="UP000095453">
    <property type="component" value="Unassembled WGS sequence"/>
</dbReference>
<reference evidence="3 4" key="1">
    <citation type="submission" date="2015-09" db="EMBL/GenBank/DDBJ databases">
        <authorList>
            <consortium name="Pathogen Informatics"/>
        </authorList>
    </citation>
    <scope>NUCLEOTIDE SEQUENCE [LARGE SCALE GENOMIC DNA]</scope>
    <source>
        <strain evidence="3 4">2789STDY5608887</strain>
    </source>
</reference>
<dbReference type="Pfam" id="PF13175">
    <property type="entry name" value="AAA_15"/>
    <property type="match status" value="2"/>
</dbReference>
<feature type="domain" description="Endonuclease GajA/Old nuclease/RecF-like AAA" evidence="2">
    <location>
        <begin position="1"/>
        <end position="106"/>
    </location>
</feature>
<proteinExistence type="predicted"/>
<evidence type="ECO:0000259" key="1">
    <source>
        <dbReference type="Pfam" id="PF12476"/>
    </source>
</evidence>
<dbReference type="EMBL" id="CYXX01000012">
    <property type="protein sequence ID" value="CUN08630.1"/>
    <property type="molecule type" value="Genomic_DNA"/>
</dbReference>
<dbReference type="InterPro" id="IPR022532">
    <property type="entry name" value="DUF3696"/>
</dbReference>
<evidence type="ECO:0000313" key="3">
    <source>
        <dbReference type="EMBL" id="CUN08630.1"/>
    </source>
</evidence>
<feature type="domain" description="DUF3696" evidence="1">
    <location>
        <begin position="285"/>
        <end position="332"/>
    </location>
</feature>
<feature type="domain" description="Endonuclease GajA/Old nuclease/RecF-like AAA" evidence="2">
    <location>
        <begin position="194"/>
        <end position="272"/>
    </location>
</feature>
<evidence type="ECO:0000313" key="4">
    <source>
        <dbReference type="Proteomes" id="UP000095453"/>
    </source>
</evidence>
<sequence length="337" mass="38381">MINELTIKGLKCFDEVEFSFENLTLLAGKNSLGKSTVIQALLAMIQEGKNPFRGQYINIGRISELKNKYVGSKEIEITVNHKFVRCMTDDKNEVISEGKLSDEISVRYLSADRIGVRDTYEIALDNPDRIGVRCEYAYQYLAMHDSDKWENNPLVFDQRSKLTFGGQVDYWLERILGYTLKAEEIDRTNLIRVSFGTRELGNEIRPKNVGTGVSYMAEVIIGALSCESGDVLIIENPEIHLHPSGQSDFMLFLSFLAEKGVQIIVETHSDHIYNAVRKYIHTDVIETDKVTIYFFERKENGTSVPVLIPIDEDGKAQDQRDGFFDQTKKDLDVILGW</sequence>
<dbReference type="SUPFAM" id="SSF52540">
    <property type="entry name" value="P-loop containing nucleoside triphosphate hydrolases"/>
    <property type="match status" value="1"/>
</dbReference>
<evidence type="ECO:0000259" key="2">
    <source>
        <dbReference type="Pfam" id="PF13175"/>
    </source>
</evidence>
<dbReference type="InterPro" id="IPR027417">
    <property type="entry name" value="P-loop_NTPase"/>
</dbReference>
<dbReference type="Pfam" id="PF12476">
    <property type="entry name" value="DUF3696"/>
    <property type="match status" value="1"/>
</dbReference>
<organism evidence="3 4">
    <name type="scientific">Roseburia inulinivorans</name>
    <dbReference type="NCBI Taxonomy" id="360807"/>
    <lineage>
        <taxon>Bacteria</taxon>
        <taxon>Bacillati</taxon>
        <taxon>Bacillota</taxon>
        <taxon>Clostridia</taxon>
        <taxon>Lachnospirales</taxon>
        <taxon>Lachnospiraceae</taxon>
        <taxon>Roseburia</taxon>
    </lineage>
</organism>
<name>A0A173U2C1_9FIRM</name>
<dbReference type="InterPro" id="IPR041685">
    <property type="entry name" value="AAA_GajA/Old/RecF-like"/>
</dbReference>
<gene>
    <name evidence="3" type="ORF">ERS852444_01814</name>
</gene>
<dbReference type="Gene3D" id="3.40.50.300">
    <property type="entry name" value="P-loop containing nucleotide triphosphate hydrolases"/>
    <property type="match status" value="2"/>
</dbReference>
<dbReference type="PANTHER" id="PTHR43581">
    <property type="entry name" value="ATP/GTP PHOSPHATASE"/>
    <property type="match status" value="1"/>
</dbReference>
<dbReference type="InterPro" id="IPR014592">
    <property type="entry name" value="P-loop_UCP034888"/>
</dbReference>
<dbReference type="RefSeq" id="WP_055169237.1">
    <property type="nucleotide sequence ID" value="NZ_CYXX01000012.1"/>
</dbReference>
<dbReference type="InterPro" id="IPR051396">
    <property type="entry name" value="Bact_Antivir_Def_Nuclease"/>
</dbReference>
<dbReference type="PANTHER" id="PTHR43581:SF2">
    <property type="entry name" value="EXCINUCLEASE ATPASE SUBUNIT"/>
    <property type="match status" value="1"/>
</dbReference>